<evidence type="ECO:0000256" key="5">
    <source>
        <dbReference type="ARBA" id="ARBA00022553"/>
    </source>
</evidence>
<dbReference type="InterPro" id="IPR004358">
    <property type="entry name" value="Sig_transdc_His_kin-like_C"/>
</dbReference>
<comment type="catalytic activity">
    <reaction evidence="1">
        <text>ATP + protein L-histidine = ADP + protein N-phospho-L-histidine.</text>
        <dbReference type="EC" id="2.7.13.3"/>
    </reaction>
</comment>
<dbReference type="EMBL" id="JAME01000009">
    <property type="protein sequence ID" value="ETX29533.1"/>
    <property type="molecule type" value="Genomic_DNA"/>
</dbReference>
<dbReference type="SUPFAM" id="SSF47384">
    <property type="entry name" value="Homodimeric domain of signal transducing histidine kinase"/>
    <property type="match status" value="1"/>
</dbReference>
<keyword evidence="5" id="KW-0597">Phosphoprotein</keyword>
<organism evidence="13 14">
    <name type="scientific">Roseivivax isoporae LMG 25204</name>
    <dbReference type="NCBI Taxonomy" id="1449351"/>
    <lineage>
        <taxon>Bacteria</taxon>
        <taxon>Pseudomonadati</taxon>
        <taxon>Pseudomonadota</taxon>
        <taxon>Alphaproteobacteria</taxon>
        <taxon>Rhodobacterales</taxon>
        <taxon>Roseobacteraceae</taxon>
        <taxon>Roseivivax</taxon>
    </lineage>
</organism>
<dbReference type="RefSeq" id="WP_043768831.1">
    <property type="nucleotide sequence ID" value="NZ_JAME01000009.1"/>
</dbReference>
<keyword evidence="10" id="KW-0902">Two-component regulatory system</keyword>
<dbReference type="OrthoDB" id="9813151at2"/>
<evidence type="ECO:0000256" key="3">
    <source>
        <dbReference type="ARBA" id="ARBA00012438"/>
    </source>
</evidence>
<evidence type="ECO:0000256" key="9">
    <source>
        <dbReference type="ARBA" id="ARBA00022840"/>
    </source>
</evidence>
<evidence type="ECO:0000256" key="8">
    <source>
        <dbReference type="ARBA" id="ARBA00022777"/>
    </source>
</evidence>
<dbReference type="SMART" id="SM00387">
    <property type="entry name" value="HATPase_c"/>
    <property type="match status" value="1"/>
</dbReference>
<keyword evidence="7" id="KW-0547">Nucleotide-binding</keyword>
<dbReference type="PATRIC" id="fig|1449351.3.peg.1614"/>
<reference evidence="13 14" key="1">
    <citation type="submission" date="2014-01" db="EMBL/GenBank/DDBJ databases">
        <title>Roseivivax isoporae LMG 25204 Genome Sequencing.</title>
        <authorList>
            <person name="Lai Q."/>
            <person name="Li G."/>
            <person name="Shao Z."/>
        </authorList>
    </citation>
    <scope>NUCLEOTIDE SEQUENCE [LARGE SCALE GENOMIC DNA]</scope>
    <source>
        <strain evidence="13 14">LMG 25204</strain>
    </source>
</reference>
<dbReference type="PANTHER" id="PTHR45453:SF1">
    <property type="entry name" value="PHOSPHATE REGULON SENSOR PROTEIN PHOR"/>
    <property type="match status" value="1"/>
</dbReference>
<dbReference type="Pfam" id="PF02518">
    <property type="entry name" value="HATPase_c"/>
    <property type="match status" value="1"/>
</dbReference>
<dbReference type="SMART" id="SM00388">
    <property type="entry name" value="HisKA"/>
    <property type="match status" value="1"/>
</dbReference>
<dbReference type="FunFam" id="3.30.565.10:FF:000006">
    <property type="entry name" value="Sensor histidine kinase WalK"/>
    <property type="match status" value="1"/>
</dbReference>
<dbReference type="InterPro" id="IPR003661">
    <property type="entry name" value="HisK_dim/P_dom"/>
</dbReference>
<dbReference type="AlphaFoldDB" id="X7FA31"/>
<dbReference type="InterPro" id="IPR013656">
    <property type="entry name" value="PAS_4"/>
</dbReference>
<evidence type="ECO:0000256" key="10">
    <source>
        <dbReference type="ARBA" id="ARBA00023012"/>
    </source>
</evidence>
<dbReference type="InterPro" id="IPR036097">
    <property type="entry name" value="HisK_dim/P_sf"/>
</dbReference>
<dbReference type="GO" id="GO:0000155">
    <property type="term" value="F:phosphorelay sensor kinase activity"/>
    <property type="evidence" value="ECO:0007669"/>
    <property type="project" value="InterPro"/>
</dbReference>
<name>X7FA31_9RHOB</name>
<dbReference type="InterPro" id="IPR036890">
    <property type="entry name" value="HATPase_C_sf"/>
</dbReference>
<evidence type="ECO:0000256" key="2">
    <source>
        <dbReference type="ARBA" id="ARBA00004236"/>
    </source>
</evidence>
<dbReference type="STRING" id="1449351.RISW2_23640"/>
<dbReference type="InterPro" id="IPR003594">
    <property type="entry name" value="HATPase_dom"/>
</dbReference>
<dbReference type="FunFam" id="1.10.287.130:FF:000008">
    <property type="entry name" value="Two-component sensor histidine kinase"/>
    <property type="match status" value="1"/>
</dbReference>
<evidence type="ECO:0000313" key="14">
    <source>
        <dbReference type="Proteomes" id="UP000023430"/>
    </source>
</evidence>
<dbReference type="EC" id="2.7.13.3" evidence="3"/>
<dbReference type="Gene3D" id="3.30.450.20">
    <property type="entry name" value="PAS domain"/>
    <property type="match status" value="1"/>
</dbReference>
<dbReference type="SUPFAM" id="SSF55785">
    <property type="entry name" value="PYP-like sensor domain (PAS domain)"/>
    <property type="match status" value="1"/>
</dbReference>
<dbReference type="InterPro" id="IPR000014">
    <property type="entry name" value="PAS"/>
</dbReference>
<protein>
    <recommendedName>
        <fullName evidence="3">histidine kinase</fullName>
        <ecNumber evidence="3">2.7.13.3</ecNumber>
    </recommendedName>
</protein>
<dbReference type="GO" id="GO:0005886">
    <property type="term" value="C:plasma membrane"/>
    <property type="evidence" value="ECO:0007669"/>
    <property type="project" value="UniProtKB-SubCell"/>
</dbReference>
<evidence type="ECO:0000256" key="11">
    <source>
        <dbReference type="ARBA" id="ARBA00023136"/>
    </source>
</evidence>
<dbReference type="InterPro" id="IPR005467">
    <property type="entry name" value="His_kinase_dom"/>
</dbReference>
<keyword evidence="4" id="KW-1003">Cell membrane</keyword>
<dbReference type="Gene3D" id="3.30.565.10">
    <property type="entry name" value="Histidine kinase-like ATPase, C-terminal domain"/>
    <property type="match status" value="1"/>
</dbReference>
<dbReference type="GO" id="GO:0004721">
    <property type="term" value="F:phosphoprotein phosphatase activity"/>
    <property type="evidence" value="ECO:0007669"/>
    <property type="project" value="TreeGrafter"/>
</dbReference>
<dbReference type="PRINTS" id="PR00344">
    <property type="entry name" value="BCTRLSENSOR"/>
</dbReference>
<accession>X7FA31</accession>
<dbReference type="InterPro" id="IPR050351">
    <property type="entry name" value="BphY/WalK/GraS-like"/>
</dbReference>
<proteinExistence type="predicted"/>
<dbReference type="eggNOG" id="COG5002">
    <property type="taxonomic scope" value="Bacteria"/>
</dbReference>
<dbReference type="Proteomes" id="UP000023430">
    <property type="component" value="Unassembled WGS sequence"/>
</dbReference>
<evidence type="ECO:0000259" key="12">
    <source>
        <dbReference type="PROSITE" id="PS50109"/>
    </source>
</evidence>
<dbReference type="GO" id="GO:0005524">
    <property type="term" value="F:ATP binding"/>
    <property type="evidence" value="ECO:0007669"/>
    <property type="project" value="UniProtKB-KW"/>
</dbReference>
<evidence type="ECO:0000256" key="7">
    <source>
        <dbReference type="ARBA" id="ARBA00022741"/>
    </source>
</evidence>
<feature type="domain" description="Histidine kinase" evidence="12">
    <location>
        <begin position="121"/>
        <end position="345"/>
    </location>
</feature>
<keyword evidence="8" id="KW-0418">Kinase</keyword>
<dbReference type="Pfam" id="PF00512">
    <property type="entry name" value="HisKA"/>
    <property type="match status" value="1"/>
</dbReference>
<keyword evidence="11" id="KW-0472">Membrane</keyword>
<comment type="subcellular location">
    <subcellularLocation>
        <location evidence="2">Cell membrane</location>
    </subcellularLocation>
</comment>
<dbReference type="InterPro" id="IPR035965">
    <property type="entry name" value="PAS-like_dom_sf"/>
</dbReference>
<evidence type="ECO:0000256" key="6">
    <source>
        <dbReference type="ARBA" id="ARBA00022679"/>
    </source>
</evidence>
<keyword evidence="9" id="KW-0067">ATP-binding</keyword>
<comment type="caution">
    <text evidence="13">The sequence shown here is derived from an EMBL/GenBank/DDBJ whole genome shotgun (WGS) entry which is preliminary data.</text>
</comment>
<evidence type="ECO:0000256" key="1">
    <source>
        <dbReference type="ARBA" id="ARBA00000085"/>
    </source>
</evidence>
<dbReference type="Pfam" id="PF08448">
    <property type="entry name" value="PAS_4"/>
    <property type="match status" value="1"/>
</dbReference>
<gene>
    <name evidence="13" type="ORF">RISW2_23640</name>
</gene>
<sequence length="345" mass="37649">MVAAPGSVVAALPIAALFVDRDERISAANPEALALLGQAIEGRHFITVLRQPQILDAVEQVVRDGTPRTARYLSNDGRQDTTFRASVRVVREGGLDGMLVCFEDETPREHAEQMRRDFVANVSHELKTPLTALIGFIDTLKGPARADAAARDRFLSIMESEANRMNRLVSDLLSLSRVEAEERVRPTARVDIAGLIRDSVRALEPLAQEAGVTVEADLPESTPGILGDRDQLRQVLQNLIENAIKYSGRGAVARVSLTGPAYEPRVRGHGVRIQVTDSGPGIDPIHIPRLTERFYRVDAHRSRERGGTGLGLAIVKHIVNRHRGRLLVDSTPGEGAQFTVVLPTG</sequence>
<dbReference type="CDD" id="cd00082">
    <property type="entry name" value="HisKA"/>
    <property type="match status" value="1"/>
</dbReference>
<dbReference type="SUPFAM" id="SSF55874">
    <property type="entry name" value="ATPase domain of HSP90 chaperone/DNA topoisomerase II/histidine kinase"/>
    <property type="match status" value="1"/>
</dbReference>
<dbReference type="CDD" id="cd00130">
    <property type="entry name" value="PAS"/>
    <property type="match status" value="1"/>
</dbReference>
<evidence type="ECO:0000313" key="13">
    <source>
        <dbReference type="EMBL" id="ETX29533.1"/>
    </source>
</evidence>
<dbReference type="PROSITE" id="PS50109">
    <property type="entry name" value="HIS_KIN"/>
    <property type="match status" value="1"/>
</dbReference>
<dbReference type="GO" id="GO:0016036">
    <property type="term" value="P:cellular response to phosphate starvation"/>
    <property type="evidence" value="ECO:0007669"/>
    <property type="project" value="TreeGrafter"/>
</dbReference>
<evidence type="ECO:0000256" key="4">
    <source>
        <dbReference type="ARBA" id="ARBA00022475"/>
    </source>
</evidence>
<dbReference type="PANTHER" id="PTHR45453">
    <property type="entry name" value="PHOSPHATE REGULON SENSOR PROTEIN PHOR"/>
    <property type="match status" value="1"/>
</dbReference>
<keyword evidence="14" id="KW-1185">Reference proteome</keyword>
<dbReference type="Gene3D" id="1.10.287.130">
    <property type="match status" value="1"/>
</dbReference>
<keyword evidence="6" id="KW-0808">Transferase</keyword>